<dbReference type="EMBL" id="CATNWA010016834">
    <property type="protein sequence ID" value="CAI9595775.1"/>
    <property type="molecule type" value="Genomic_DNA"/>
</dbReference>
<evidence type="ECO:0000313" key="1">
    <source>
        <dbReference type="EMBL" id="CAI9595775.1"/>
    </source>
</evidence>
<evidence type="ECO:0000313" key="2">
    <source>
        <dbReference type="Proteomes" id="UP001162483"/>
    </source>
</evidence>
<accession>A0ABN9FFH0</accession>
<protein>
    <submittedName>
        <fullName evidence="1">Uncharacterized protein</fullName>
    </submittedName>
</protein>
<sequence>YGVLLLGQTVQFWSHLTGAPSSRSLWTGEFRRMCPFTTARGGLTTHGAPGQ</sequence>
<reference evidence="1" key="1">
    <citation type="submission" date="2023-05" db="EMBL/GenBank/DDBJ databases">
        <authorList>
            <person name="Stuckert A."/>
        </authorList>
    </citation>
    <scope>NUCLEOTIDE SEQUENCE</scope>
</reference>
<gene>
    <name evidence="1" type="ORF">SPARVUS_LOCUS11935761</name>
</gene>
<feature type="non-terminal residue" evidence="1">
    <location>
        <position position="1"/>
    </location>
</feature>
<dbReference type="Proteomes" id="UP001162483">
    <property type="component" value="Unassembled WGS sequence"/>
</dbReference>
<name>A0ABN9FFH0_9NEOB</name>
<proteinExistence type="predicted"/>
<keyword evidence="2" id="KW-1185">Reference proteome</keyword>
<comment type="caution">
    <text evidence="1">The sequence shown here is derived from an EMBL/GenBank/DDBJ whole genome shotgun (WGS) entry which is preliminary data.</text>
</comment>
<organism evidence="1 2">
    <name type="scientific">Staurois parvus</name>
    <dbReference type="NCBI Taxonomy" id="386267"/>
    <lineage>
        <taxon>Eukaryota</taxon>
        <taxon>Metazoa</taxon>
        <taxon>Chordata</taxon>
        <taxon>Craniata</taxon>
        <taxon>Vertebrata</taxon>
        <taxon>Euteleostomi</taxon>
        <taxon>Amphibia</taxon>
        <taxon>Batrachia</taxon>
        <taxon>Anura</taxon>
        <taxon>Neobatrachia</taxon>
        <taxon>Ranoidea</taxon>
        <taxon>Ranidae</taxon>
        <taxon>Staurois</taxon>
    </lineage>
</organism>